<dbReference type="InterPro" id="IPR012878">
    <property type="entry name" value="Beta-AFase-like_GH127_cat"/>
</dbReference>
<dbReference type="Pfam" id="PF20578">
    <property type="entry name" value="aBig_2"/>
    <property type="match status" value="1"/>
</dbReference>
<comment type="caution">
    <text evidence="4">The sequence shown here is derived from an EMBL/GenBank/DDBJ whole genome shotgun (WGS) entry which is preliminary data.</text>
</comment>
<evidence type="ECO:0000259" key="1">
    <source>
        <dbReference type="Pfam" id="PF07944"/>
    </source>
</evidence>
<dbReference type="AlphaFoldDB" id="A0A5D0CJE7"/>
<dbReference type="EMBL" id="VSDO01000006">
    <property type="protein sequence ID" value="TYA10183.1"/>
    <property type="molecule type" value="Genomic_DNA"/>
</dbReference>
<dbReference type="Pfam" id="PF07944">
    <property type="entry name" value="Beta-AFase-like_GH127_cat"/>
    <property type="match status" value="1"/>
</dbReference>
<dbReference type="GO" id="GO:0005975">
    <property type="term" value="P:carbohydrate metabolic process"/>
    <property type="evidence" value="ECO:0007669"/>
    <property type="project" value="InterPro"/>
</dbReference>
<evidence type="ECO:0000313" key="4">
    <source>
        <dbReference type="EMBL" id="TYA10183.1"/>
    </source>
</evidence>
<evidence type="ECO:0000313" key="5">
    <source>
        <dbReference type="Proteomes" id="UP000325218"/>
    </source>
</evidence>
<dbReference type="PANTHER" id="PTHR31151:SF0">
    <property type="entry name" value="PROLINE-TRNA LIGASE (DUF1680)"/>
    <property type="match status" value="1"/>
</dbReference>
<feature type="domain" description="Non-reducing end beta-L-arabinofuranosidase-like GH127 middle" evidence="3">
    <location>
        <begin position="587"/>
        <end position="677"/>
    </location>
</feature>
<dbReference type="Pfam" id="PF20736">
    <property type="entry name" value="Glyco_hydro127M"/>
    <property type="match status" value="1"/>
</dbReference>
<dbReference type="PANTHER" id="PTHR31151">
    <property type="entry name" value="PROLINE-TRNA LIGASE (DUF1680)"/>
    <property type="match status" value="1"/>
</dbReference>
<keyword evidence="5" id="KW-1185">Reference proteome</keyword>
<dbReference type="InterPro" id="IPR046780">
    <property type="entry name" value="aBig_2"/>
</dbReference>
<dbReference type="InterPro" id="IPR049046">
    <property type="entry name" value="Beta-AFase-like_GH127_middle"/>
</dbReference>
<feature type="domain" description="Atrophied bacterial Ig" evidence="2">
    <location>
        <begin position="14"/>
        <end position="93"/>
    </location>
</feature>
<protein>
    <recommendedName>
        <fullName evidence="6">Glycosyl hydrolase</fullName>
    </recommendedName>
</protein>
<reference evidence="4 5" key="1">
    <citation type="submission" date="2019-08" db="EMBL/GenBank/DDBJ databases">
        <title>Genome sequencing of Paenibacillus faecis DSM 23593(T).</title>
        <authorList>
            <person name="Kook J.-K."/>
            <person name="Park S.-N."/>
            <person name="Lim Y.K."/>
        </authorList>
    </citation>
    <scope>NUCLEOTIDE SEQUENCE [LARGE SCALE GENOMIC DNA]</scope>
    <source>
        <strain evidence="4 5">DSM 23593</strain>
    </source>
</reference>
<gene>
    <name evidence="4" type="ORF">FRY98_26705</name>
</gene>
<feature type="domain" description="Non-reducing end beta-L-arabinofuranosidase-like GH127 catalytic" evidence="1">
    <location>
        <begin position="195"/>
        <end position="577"/>
    </location>
</feature>
<dbReference type="OrthoDB" id="9757939at2"/>
<accession>A0A5D0CJE7</accession>
<sequence length="764" mass="86590">MGTVTEDEIIVLKDMEALYLGNLGTVEFNLNLPREGKYGSSITWQSEDTRFLRPDGSVFRPKYGIGKRTVRLRASFQYGDCVKEKIYEVTILEEPNNIQVTRIYPLHLQAETGAVYHLPSVAVVETEEQEVLSHPVDWEEGEERLFSQTGTFQVHGVLRDTSIPVYAEVQVSGERNKEIVSTAPTVHGFPAHRIRLKDGTEFKAAQDRSLKFLKTVDDDQMLFNFRAAAGLDTLGVPEMTGWDSPECLLRGHTTGHYLSALALCYAATGDGEIKRKAEYIIDSLAECQRAFSGKPGFREGFLSGYSEEQFDLLERFTRYPEIWAPYYTLHKIFAGLLDGYRYLQNGTALTVADKLGDWVYRRLSRLPKPVLNKMWSMYIAGEYGGMNESLAELHSITGKLEHLAAAKLFDNDRLFVPMFEGIDALGGLHANQHIPQVLGALKIFQVTGEKRYYELASFFWRAVTEAHIYSIGGTGEGEMFRQPGRIGDYLSDKTAETCASYNMLKLTKELFAYRPEAAMMDYYERTMFNHILASCDSEPTGGSTYFMPLGPGWTKSFDSTENTCCHGTGLENHFKYAEGIYFHKADTLYVNLFVSSTLDWPERKLKITQEADKRHPGNVTLKFEGSGTLDLKIRLPHWASGNYKVMVNDQEMDDVANDNGYLSIRREWRDGDTVKLGFGCSLRLEAAPDRKERVSLAYGPYVLAALSDVKEFLRLPLRTERLEEQFTKETGSPGLAFRYNKADLLFVPLADVHHESYHVYFELI</sequence>
<evidence type="ECO:0000259" key="3">
    <source>
        <dbReference type="Pfam" id="PF20736"/>
    </source>
</evidence>
<dbReference type="RefSeq" id="WP_148457751.1">
    <property type="nucleotide sequence ID" value="NZ_VSDO01000006.1"/>
</dbReference>
<evidence type="ECO:0000259" key="2">
    <source>
        <dbReference type="Pfam" id="PF20578"/>
    </source>
</evidence>
<dbReference type="InterPro" id="IPR008928">
    <property type="entry name" value="6-hairpin_glycosidase_sf"/>
</dbReference>
<evidence type="ECO:0008006" key="6">
    <source>
        <dbReference type="Google" id="ProtNLM"/>
    </source>
</evidence>
<name>A0A5D0CJE7_9BACL</name>
<dbReference type="SUPFAM" id="SSF48208">
    <property type="entry name" value="Six-hairpin glycosidases"/>
    <property type="match status" value="1"/>
</dbReference>
<proteinExistence type="predicted"/>
<dbReference type="Proteomes" id="UP000325218">
    <property type="component" value="Unassembled WGS sequence"/>
</dbReference>
<organism evidence="4 5">
    <name type="scientific">Paenibacillus faecis</name>
    <dbReference type="NCBI Taxonomy" id="862114"/>
    <lineage>
        <taxon>Bacteria</taxon>
        <taxon>Bacillati</taxon>
        <taxon>Bacillota</taxon>
        <taxon>Bacilli</taxon>
        <taxon>Bacillales</taxon>
        <taxon>Paenibacillaceae</taxon>
        <taxon>Paenibacillus</taxon>
    </lineage>
</organism>